<accession>A0AAD8XZX7</accession>
<evidence type="ECO:0000313" key="2">
    <source>
        <dbReference type="Proteomes" id="UP001224775"/>
    </source>
</evidence>
<organism evidence="1 2">
    <name type="scientific">Skeletonema marinoi</name>
    <dbReference type="NCBI Taxonomy" id="267567"/>
    <lineage>
        <taxon>Eukaryota</taxon>
        <taxon>Sar</taxon>
        <taxon>Stramenopiles</taxon>
        <taxon>Ochrophyta</taxon>
        <taxon>Bacillariophyta</taxon>
        <taxon>Coscinodiscophyceae</taxon>
        <taxon>Thalassiosirophycidae</taxon>
        <taxon>Thalassiosirales</taxon>
        <taxon>Skeletonemataceae</taxon>
        <taxon>Skeletonema</taxon>
        <taxon>Skeletonema marinoi-dohrnii complex</taxon>
    </lineage>
</organism>
<dbReference type="EMBL" id="JATAAI010000027">
    <property type="protein sequence ID" value="KAK1737004.1"/>
    <property type="molecule type" value="Genomic_DNA"/>
</dbReference>
<evidence type="ECO:0000313" key="1">
    <source>
        <dbReference type="EMBL" id="KAK1737004.1"/>
    </source>
</evidence>
<name>A0AAD8XZX7_9STRA</name>
<protein>
    <submittedName>
        <fullName evidence="1">Uncharacterized protein</fullName>
    </submittedName>
</protein>
<gene>
    <name evidence="1" type="ORF">QTG54_012449</name>
</gene>
<dbReference type="Proteomes" id="UP001224775">
    <property type="component" value="Unassembled WGS sequence"/>
</dbReference>
<reference evidence="1" key="1">
    <citation type="submission" date="2023-06" db="EMBL/GenBank/DDBJ databases">
        <title>Survivors Of The Sea: Transcriptome response of Skeletonema marinoi to long-term dormancy.</title>
        <authorList>
            <person name="Pinder M.I.M."/>
            <person name="Kourtchenko O."/>
            <person name="Robertson E.K."/>
            <person name="Larsson T."/>
            <person name="Maumus F."/>
            <person name="Osuna-Cruz C.M."/>
            <person name="Vancaester E."/>
            <person name="Stenow R."/>
            <person name="Vandepoele K."/>
            <person name="Ploug H."/>
            <person name="Bruchert V."/>
            <person name="Godhe A."/>
            <person name="Topel M."/>
        </authorList>
    </citation>
    <scope>NUCLEOTIDE SEQUENCE</scope>
    <source>
        <strain evidence="1">R05AC</strain>
    </source>
</reference>
<dbReference type="AlphaFoldDB" id="A0AAD8XZX7"/>
<sequence length="298" mass="32754">MHTFLEPELLHFEFMFTTPALINLIPDQSNIKMKLRLTTSAAAVLLGAFSGTVSAASLRSASLSSDSASVDVYASEEDTHEKMPGDDDDFHYHGNDDYDDDDYECFNVFANLKHNALQNYKNSPDMKATGYTSCTLCSGGGRNPKVTCNDALVTNLYTTVIVSHFHFCTDLSHDGETCGGPPVINCCGTNGTGIDPAPGYIKKCAETDTTTHMAAIGDMMCQVVDDENIPVTQSMTASQRIQDIKKNPHQYYFNFHSRSSWAHWAPGDPKGMCRGRIELFPSSSTAVEMERELGDEEK</sequence>
<comment type="caution">
    <text evidence="1">The sequence shown here is derived from an EMBL/GenBank/DDBJ whole genome shotgun (WGS) entry which is preliminary data.</text>
</comment>
<proteinExistence type="predicted"/>
<keyword evidence="2" id="KW-1185">Reference proteome</keyword>